<dbReference type="RefSeq" id="WP_167950937.1">
    <property type="nucleotide sequence ID" value="NZ_BAAAPQ010000003.1"/>
</dbReference>
<dbReference type="Gene3D" id="3.40.630.40">
    <property type="entry name" value="Zn-dependent exopeptidases"/>
    <property type="match status" value="1"/>
</dbReference>
<evidence type="ECO:0000256" key="2">
    <source>
        <dbReference type="SAM" id="MobiDB-lite"/>
    </source>
</evidence>
<dbReference type="EC" id="3.5.1.28" evidence="4"/>
<dbReference type="GO" id="GO:0030288">
    <property type="term" value="C:outer membrane-bounded periplasmic space"/>
    <property type="evidence" value="ECO:0007669"/>
    <property type="project" value="TreeGrafter"/>
</dbReference>
<dbReference type="PANTHER" id="PTHR30404:SF0">
    <property type="entry name" value="N-ACETYLMURAMOYL-L-ALANINE AMIDASE AMIC"/>
    <property type="match status" value="1"/>
</dbReference>
<organism evidence="4 5">
    <name type="scientific">Brevibacterium marinum</name>
    <dbReference type="NCBI Taxonomy" id="418643"/>
    <lineage>
        <taxon>Bacteria</taxon>
        <taxon>Bacillati</taxon>
        <taxon>Actinomycetota</taxon>
        <taxon>Actinomycetes</taxon>
        <taxon>Micrococcales</taxon>
        <taxon>Brevibacteriaceae</taxon>
        <taxon>Brevibacterium</taxon>
    </lineage>
</organism>
<dbReference type="SUPFAM" id="SSF53187">
    <property type="entry name" value="Zn-dependent exopeptidases"/>
    <property type="match status" value="1"/>
</dbReference>
<dbReference type="GO" id="GO:0009253">
    <property type="term" value="P:peptidoglycan catabolic process"/>
    <property type="evidence" value="ECO:0007669"/>
    <property type="project" value="InterPro"/>
</dbReference>
<feature type="domain" description="MurNAc-LAA" evidence="3">
    <location>
        <begin position="164"/>
        <end position="280"/>
    </location>
</feature>
<dbReference type="AlphaFoldDB" id="A0A846S2D5"/>
<dbReference type="Pfam" id="PF01520">
    <property type="entry name" value="Amidase_3"/>
    <property type="match status" value="1"/>
</dbReference>
<keyword evidence="5" id="KW-1185">Reference proteome</keyword>
<proteinExistence type="predicted"/>
<reference evidence="4 5" key="1">
    <citation type="submission" date="2020-03" db="EMBL/GenBank/DDBJ databases">
        <title>Sequencing the genomes of 1000 actinobacteria strains.</title>
        <authorList>
            <person name="Klenk H.-P."/>
        </authorList>
    </citation>
    <scope>NUCLEOTIDE SEQUENCE [LARGE SCALE GENOMIC DNA]</scope>
    <source>
        <strain evidence="4 5">DSM 18964</strain>
    </source>
</reference>
<dbReference type="CDD" id="cd02696">
    <property type="entry name" value="MurNAc-LAA"/>
    <property type="match status" value="1"/>
</dbReference>
<dbReference type="InterPro" id="IPR002508">
    <property type="entry name" value="MurNAc-LAA_cat"/>
</dbReference>
<accession>A0A846S2D5</accession>
<dbReference type="Proteomes" id="UP000576792">
    <property type="component" value="Unassembled WGS sequence"/>
</dbReference>
<dbReference type="PROSITE" id="PS51257">
    <property type="entry name" value="PROKAR_LIPOPROTEIN"/>
    <property type="match status" value="1"/>
</dbReference>
<comment type="caution">
    <text evidence="4">The sequence shown here is derived from an EMBL/GenBank/DDBJ whole genome shotgun (WGS) entry which is preliminary data.</text>
</comment>
<evidence type="ECO:0000256" key="1">
    <source>
        <dbReference type="ARBA" id="ARBA00022801"/>
    </source>
</evidence>
<gene>
    <name evidence="4" type="ORF">BKA07_002223</name>
</gene>
<protein>
    <submittedName>
        <fullName evidence="4">N-acetylmuramoyl-L-alanine amidase</fullName>
        <ecNumber evidence="4">3.5.1.28</ecNumber>
    </submittedName>
</protein>
<evidence type="ECO:0000313" key="5">
    <source>
        <dbReference type="Proteomes" id="UP000576792"/>
    </source>
</evidence>
<dbReference type="SMART" id="SM00646">
    <property type="entry name" value="Ami_3"/>
    <property type="match status" value="1"/>
</dbReference>
<dbReference type="InterPro" id="IPR050695">
    <property type="entry name" value="N-acetylmuramoyl_amidase_3"/>
</dbReference>
<sequence length="283" mass="29661">MSTSRRTLIPFLCTFLTLQGLVGCGSNPPSPESSSPSPVVPEGASESQSSGQSAEKETSTKTEKTSHAGVDLSGRTIAIDPGHNGGNASHPDEIARQVPDGRGGTKQCNTTGTATDSGFPETDFTWAVGQMLEAELEDAGAEVVMSREDNDGVGPCVDERGTFADDADLMVSIHANGSESTQSKGFHVIVADPGTSDEAEDGSNRLAKAMSKAMADPFTPNRAYGKNAISRRPDLGGLNNASVPAVIVECGEMRNPSEATMMESEAGQRKYADALMRGVVEWY</sequence>
<evidence type="ECO:0000259" key="3">
    <source>
        <dbReference type="SMART" id="SM00646"/>
    </source>
</evidence>
<dbReference type="EMBL" id="JAATJN010000001">
    <property type="protein sequence ID" value="NJC57188.1"/>
    <property type="molecule type" value="Genomic_DNA"/>
</dbReference>
<feature type="compositionally biased region" description="Low complexity" evidence="2">
    <location>
        <begin position="32"/>
        <end position="53"/>
    </location>
</feature>
<evidence type="ECO:0000313" key="4">
    <source>
        <dbReference type="EMBL" id="NJC57188.1"/>
    </source>
</evidence>
<name>A0A846S2D5_9MICO</name>
<feature type="compositionally biased region" description="Polar residues" evidence="2">
    <location>
        <begin position="106"/>
        <end position="116"/>
    </location>
</feature>
<dbReference type="GO" id="GO:0008745">
    <property type="term" value="F:N-acetylmuramoyl-L-alanine amidase activity"/>
    <property type="evidence" value="ECO:0007669"/>
    <property type="project" value="UniProtKB-EC"/>
</dbReference>
<keyword evidence="1 4" id="KW-0378">Hydrolase</keyword>
<feature type="region of interest" description="Disordered" evidence="2">
    <location>
        <begin position="25"/>
        <end position="120"/>
    </location>
</feature>
<dbReference type="PANTHER" id="PTHR30404">
    <property type="entry name" value="N-ACETYLMURAMOYL-L-ALANINE AMIDASE"/>
    <property type="match status" value="1"/>
</dbReference>
<feature type="compositionally biased region" description="Basic and acidic residues" evidence="2">
    <location>
        <begin position="54"/>
        <end position="66"/>
    </location>
</feature>